<evidence type="ECO:0000313" key="4">
    <source>
        <dbReference type="Proteomes" id="UP000288279"/>
    </source>
</evidence>
<sequence length="232" mass="26452">MLCSHNGRTDMARLTLLFIAILMVTQVTSVHLSFAHFLYELEGMQWALRQHWFTETVMHTGVRHLNSVLVASLLLLFGRDCIRYGWTPRTQNRGLLILSVLTSFGLIAYLKTVTQLDCPWDLVEFGGTRPYYGLFQLKPSFIEAGKCFPAGHASIGFAWIALYFYWRERKPKRAMIALVTSLTVGFGLGFIQQLRGAHFFIDDITSAFIALWVATIFFNIVNRKPSEAKTYA</sequence>
<feature type="transmembrane region" description="Helical" evidence="1">
    <location>
        <begin position="204"/>
        <end position="221"/>
    </location>
</feature>
<dbReference type="OrthoDB" id="7348799at2"/>
<keyword evidence="1" id="KW-0812">Transmembrane</keyword>
<accession>A0A432ZL62</accession>
<feature type="transmembrane region" description="Helical" evidence="1">
    <location>
        <begin position="12"/>
        <end position="39"/>
    </location>
</feature>
<feature type="transmembrane region" description="Helical" evidence="1">
    <location>
        <begin position="173"/>
        <end position="192"/>
    </location>
</feature>
<keyword evidence="4" id="KW-1185">Reference proteome</keyword>
<name>A0A432ZL62_9GAMM</name>
<comment type="caution">
    <text evidence="3">The sequence shown here is derived from an EMBL/GenBank/DDBJ whole genome shotgun (WGS) entry which is preliminary data.</text>
</comment>
<dbReference type="Proteomes" id="UP000288279">
    <property type="component" value="Unassembled WGS sequence"/>
</dbReference>
<gene>
    <name evidence="3" type="ORF">CWI83_06345</name>
</gene>
<organism evidence="3 4">
    <name type="scientific">Pseudidiomarina taiwanensis</name>
    <dbReference type="NCBI Taxonomy" id="337250"/>
    <lineage>
        <taxon>Bacteria</taxon>
        <taxon>Pseudomonadati</taxon>
        <taxon>Pseudomonadota</taxon>
        <taxon>Gammaproteobacteria</taxon>
        <taxon>Alteromonadales</taxon>
        <taxon>Idiomarinaceae</taxon>
        <taxon>Pseudidiomarina</taxon>
    </lineage>
</organism>
<reference evidence="3 4" key="1">
    <citation type="journal article" date="2011" name="Front. Microbiol.">
        <title>Genomic signatures of strain selection and enhancement in Bacillus atrophaeus var. globigii, a historical biowarfare simulant.</title>
        <authorList>
            <person name="Gibbons H.S."/>
            <person name="Broomall S.M."/>
            <person name="McNew L.A."/>
            <person name="Daligault H."/>
            <person name="Chapman C."/>
            <person name="Bruce D."/>
            <person name="Karavis M."/>
            <person name="Krepps M."/>
            <person name="McGregor P.A."/>
            <person name="Hong C."/>
            <person name="Park K.H."/>
            <person name="Akmal A."/>
            <person name="Feldman A."/>
            <person name="Lin J.S."/>
            <person name="Chang W.E."/>
            <person name="Higgs B.W."/>
            <person name="Demirev P."/>
            <person name="Lindquist J."/>
            <person name="Liem A."/>
            <person name="Fochler E."/>
            <person name="Read T.D."/>
            <person name="Tapia R."/>
            <person name="Johnson S."/>
            <person name="Bishop-Lilly K.A."/>
            <person name="Detter C."/>
            <person name="Han C."/>
            <person name="Sozhamannan S."/>
            <person name="Rosenzweig C.N."/>
            <person name="Skowronski E.W."/>
        </authorList>
    </citation>
    <scope>NUCLEOTIDE SEQUENCE [LARGE SCALE GENOMIC DNA]</scope>
    <source>
        <strain evidence="3 4">PIT1</strain>
    </source>
</reference>
<dbReference type="Gene3D" id="1.20.144.10">
    <property type="entry name" value="Phosphatidic acid phosphatase type 2/haloperoxidase"/>
    <property type="match status" value="1"/>
</dbReference>
<keyword evidence="1" id="KW-0472">Membrane</keyword>
<feature type="transmembrane region" description="Helical" evidence="1">
    <location>
        <begin position="64"/>
        <end position="82"/>
    </location>
</feature>
<dbReference type="InterPro" id="IPR036938">
    <property type="entry name" value="PAP2/HPO_sf"/>
</dbReference>
<evidence type="ECO:0000256" key="1">
    <source>
        <dbReference type="SAM" id="Phobius"/>
    </source>
</evidence>
<feature type="domain" description="Phosphatidic acid phosphatase type 2/haloperoxidase" evidence="2">
    <location>
        <begin position="96"/>
        <end position="224"/>
    </location>
</feature>
<dbReference type="SUPFAM" id="SSF48317">
    <property type="entry name" value="Acid phosphatase/Vanadium-dependent haloperoxidase"/>
    <property type="match status" value="1"/>
</dbReference>
<evidence type="ECO:0000313" key="3">
    <source>
        <dbReference type="EMBL" id="RUO78634.1"/>
    </source>
</evidence>
<dbReference type="AlphaFoldDB" id="A0A432ZL62"/>
<keyword evidence="1" id="KW-1133">Transmembrane helix</keyword>
<dbReference type="EMBL" id="PIQG01000002">
    <property type="protein sequence ID" value="RUO78634.1"/>
    <property type="molecule type" value="Genomic_DNA"/>
</dbReference>
<proteinExistence type="predicted"/>
<feature type="transmembrane region" description="Helical" evidence="1">
    <location>
        <begin position="94"/>
        <end position="110"/>
    </location>
</feature>
<dbReference type="InterPro" id="IPR000326">
    <property type="entry name" value="PAP2/HPO"/>
</dbReference>
<dbReference type="Pfam" id="PF01569">
    <property type="entry name" value="PAP2"/>
    <property type="match status" value="1"/>
</dbReference>
<protein>
    <submittedName>
        <fullName evidence="3">PAP2 family protein</fullName>
    </submittedName>
</protein>
<evidence type="ECO:0000259" key="2">
    <source>
        <dbReference type="Pfam" id="PF01569"/>
    </source>
</evidence>
<feature type="transmembrane region" description="Helical" evidence="1">
    <location>
        <begin position="148"/>
        <end position="166"/>
    </location>
</feature>
<dbReference type="CDD" id="cd03396">
    <property type="entry name" value="PAP2_like_6"/>
    <property type="match status" value="1"/>
</dbReference>